<accession>A0A348HCT6</accession>
<dbReference type="AlphaFoldDB" id="A0A348HCT6"/>
<sequence length="128" mass="14000">MLVDERFELLAVQAAGDGRNALSFVEQHDGGDTANAECLRDINGFIDVDVDETQVVIAACSGNLFCDRRHDLTRATPRRPELHQHGGVGVFQYVFLEIAVIDVNELGHKALLEFGGAGLTNRYSQMVA</sequence>
<dbReference type="EMBL" id="AP018933">
    <property type="protein sequence ID" value="BBG29438.1"/>
    <property type="molecule type" value="Genomic_DNA"/>
</dbReference>
<protein>
    <submittedName>
        <fullName evidence="1">Uroporphyrin-III C-methyltransferase</fullName>
    </submittedName>
</protein>
<dbReference type="Proteomes" id="UP000267342">
    <property type="component" value="Chromosome"/>
</dbReference>
<dbReference type="GO" id="GO:0032259">
    <property type="term" value="P:methylation"/>
    <property type="evidence" value="ECO:0007669"/>
    <property type="project" value="UniProtKB-KW"/>
</dbReference>
<proteinExistence type="predicted"/>
<evidence type="ECO:0000313" key="1">
    <source>
        <dbReference type="EMBL" id="BBG29438.1"/>
    </source>
</evidence>
<evidence type="ECO:0000313" key="2">
    <source>
        <dbReference type="Proteomes" id="UP000267342"/>
    </source>
</evidence>
<keyword evidence="1" id="KW-0489">Methyltransferase</keyword>
<gene>
    <name evidence="1" type="ORF">ZBT109_0660</name>
</gene>
<reference evidence="1 2" key="1">
    <citation type="submission" date="2018-09" db="EMBL/GenBank/DDBJ databases">
        <title>Zymobacter palmae IAM14233 (=T109) whole genome analysis.</title>
        <authorList>
            <person name="Yanase H."/>
        </authorList>
    </citation>
    <scope>NUCLEOTIDE SEQUENCE [LARGE SCALE GENOMIC DNA]</scope>
    <source>
        <strain evidence="1 2">IAM14233</strain>
    </source>
</reference>
<dbReference type="KEGG" id="zpl:ZBT109_0660"/>
<organism evidence="1 2">
    <name type="scientific">Zymobacter palmae</name>
    <dbReference type="NCBI Taxonomy" id="33074"/>
    <lineage>
        <taxon>Bacteria</taxon>
        <taxon>Pseudomonadati</taxon>
        <taxon>Pseudomonadota</taxon>
        <taxon>Gammaproteobacteria</taxon>
        <taxon>Oceanospirillales</taxon>
        <taxon>Halomonadaceae</taxon>
        <taxon>Zymobacter group</taxon>
        <taxon>Zymobacter</taxon>
    </lineage>
</organism>
<dbReference type="GO" id="GO:0008168">
    <property type="term" value="F:methyltransferase activity"/>
    <property type="evidence" value="ECO:0007669"/>
    <property type="project" value="UniProtKB-KW"/>
</dbReference>
<keyword evidence="2" id="KW-1185">Reference proteome</keyword>
<keyword evidence="1" id="KW-0808">Transferase</keyword>
<name>A0A348HCT6_9GAMM</name>